<evidence type="ECO:0000313" key="2">
    <source>
        <dbReference type="Proteomes" id="UP001150581"/>
    </source>
</evidence>
<sequence length="89" mass="9867">LLEVEEKRQQKAYTEDTLAVGVSRLGSDDQIIKAGTLKQLLTEDFGAPLHSLVLVGSRLHLLEAEILRSNAVDLEGLNLVLKRDFGIER</sequence>
<organism evidence="1 2">
    <name type="scientific">Kickxella alabastrina</name>
    <dbReference type="NCBI Taxonomy" id="61397"/>
    <lineage>
        <taxon>Eukaryota</taxon>
        <taxon>Fungi</taxon>
        <taxon>Fungi incertae sedis</taxon>
        <taxon>Zoopagomycota</taxon>
        <taxon>Kickxellomycotina</taxon>
        <taxon>Kickxellomycetes</taxon>
        <taxon>Kickxellales</taxon>
        <taxon>Kickxellaceae</taxon>
        <taxon>Kickxella</taxon>
    </lineage>
</organism>
<keyword evidence="1" id="KW-0808">Transferase</keyword>
<dbReference type="EMBL" id="JANBPG010004329">
    <property type="protein sequence ID" value="KAJ1876821.1"/>
    <property type="molecule type" value="Genomic_DNA"/>
</dbReference>
<comment type="caution">
    <text evidence="1">The sequence shown here is derived from an EMBL/GenBank/DDBJ whole genome shotgun (WGS) entry which is preliminary data.</text>
</comment>
<dbReference type="EC" id="2.1.1.314" evidence="1"/>
<feature type="non-terminal residue" evidence="1">
    <location>
        <position position="1"/>
    </location>
</feature>
<evidence type="ECO:0000313" key="1">
    <source>
        <dbReference type="EMBL" id="KAJ1876821.1"/>
    </source>
</evidence>
<name>A0ACC1HZI0_9FUNG</name>
<reference evidence="1" key="1">
    <citation type="submission" date="2022-07" db="EMBL/GenBank/DDBJ databases">
        <title>Phylogenomic reconstructions and comparative analyses of Kickxellomycotina fungi.</title>
        <authorList>
            <person name="Reynolds N.K."/>
            <person name="Stajich J.E."/>
            <person name="Barry K."/>
            <person name="Grigoriev I.V."/>
            <person name="Crous P."/>
            <person name="Smith M.E."/>
        </authorList>
    </citation>
    <scope>NUCLEOTIDE SEQUENCE</scope>
    <source>
        <strain evidence="1">Benny 63K</strain>
    </source>
</reference>
<keyword evidence="2" id="KW-1185">Reference proteome</keyword>
<dbReference type="Proteomes" id="UP001150581">
    <property type="component" value="Unassembled WGS sequence"/>
</dbReference>
<protein>
    <submittedName>
        <fullName evidence="1">Diphthine synthase</fullName>
        <ecNumber evidence="1">2.1.1.314</ecNumber>
    </submittedName>
</protein>
<keyword evidence="1" id="KW-0489">Methyltransferase</keyword>
<accession>A0ACC1HZI0</accession>
<gene>
    <name evidence="1" type="primary">DPH5_3</name>
    <name evidence="1" type="ORF">LPJ66_012234</name>
</gene>
<proteinExistence type="predicted"/>